<protein>
    <recommendedName>
        <fullName evidence="3">Phage tail protein</fullName>
    </recommendedName>
</protein>
<evidence type="ECO:0008006" key="3">
    <source>
        <dbReference type="Google" id="ProtNLM"/>
    </source>
</evidence>
<dbReference type="EMBL" id="CP133568">
    <property type="protein sequence ID" value="WMT01378.1"/>
    <property type="molecule type" value="Genomic_DNA"/>
</dbReference>
<gene>
    <name evidence="1" type="ORF">RDV84_15420</name>
</gene>
<keyword evidence="2" id="KW-1185">Reference proteome</keyword>
<sequence>MTVTNEAIGKLADRLPLRVVSAEWQDPALLLHGDGWRMTVMTPWRVLLEGRLLLGSDNADSDEVAKLLAGNIVATCRSQGSDSSLDPSLGFASGHVLEIFSVSPLEPWLLYLGEEVFVASPSE</sequence>
<organism evidence="1 2">
    <name type="scientific">Lysobacter yananisis</name>
    <dbReference type="NCBI Taxonomy" id="1003114"/>
    <lineage>
        <taxon>Bacteria</taxon>
        <taxon>Pseudomonadati</taxon>
        <taxon>Pseudomonadota</taxon>
        <taxon>Gammaproteobacteria</taxon>
        <taxon>Lysobacterales</taxon>
        <taxon>Lysobacteraceae</taxon>
        <taxon>Lysobacter</taxon>
    </lineage>
</organism>
<reference evidence="1 2" key="1">
    <citation type="submission" date="2023-08" db="EMBL/GenBank/DDBJ databases">
        <title>The whole genome sequence of Lysobacter yananisis.</title>
        <authorList>
            <person name="Sun H."/>
        </authorList>
    </citation>
    <scope>NUCLEOTIDE SEQUENCE [LARGE SCALE GENOMIC DNA]</scope>
    <source>
        <strain evidence="1 2">SNNU513</strain>
    </source>
</reference>
<evidence type="ECO:0000313" key="1">
    <source>
        <dbReference type="EMBL" id="WMT01378.1"/>
    </source>
</evidence>
<dbReference type="Proteomes" id="UP001229313">
    <property type="component" value="Chromosome"/>
</dbReference>
<accession>A0ABY9P4W4</accession>
<dbReference type="RefSeq" id="WP_309150829.1">
    <property type="nucleotide sequence ID" value="NZ_CP133568.1"/>
</dbReference>
<proteinExistence type="predicted"/>
<evidence type="ECO:0000313" key="2">
    <source>
        <dbReference type="Proteomes" id="UP001229313"/>
    </source>
</evidence>
<name>A0ABY9P4W4_9GAMM</name>